<dbReference type="GO" id="GO:0016301">
    <property type="term" value="F:kinase activity"/>
    <property type="evidence" value="ECO:0007669"/>
    <property type="project" value="UniProtKB-KW"/>
</dbReference>
<evidence type="ECO:0000313" key="2">
    <source>
        <dbReference type="Proteomes" id="UP000553193"/>
    </source>
</evidence>
<name>A0A840A7Q7_9PROT</name>
<sequence length="169" mass="18196">MLIVFSGLPGTGKTTISRGIARRRHAMHLRIDVIEQAIRNAGVLAGEVGTAGYGVANALAEANLAAGLAVVADCVNPVRESRAGWQAVAARRSVPLVQVLVVCSDVAEHRRRVEERVSDLPGLVPPDWHSVTHRRFEAWEGPHLRLDTAMLSPAEAIERVEAHIAALRA</sequence>
<evidence type="ECO:0000313" key="1">
    <source>
        <dbReference type="EMBL" id="MBB3897147.1"/>
    </source>
</evidence>
<dbReference type="PANTHER" id="PTHR37807:SF3">
    <property type="entry name" value="OS07G0160300 PROTEIN"/>
    <property type="match status" value="1"/>
</dbReference>
<dbReference type="InterPro" id="IPR027417">
    <property type="entry name" value="P-loop_NTPase"/>
</dbReference>
<gene>
    <name evidence="1" type="ORF">GGQ83_000573</name>
</gene>
<keyword evidence="1" id="KW-0808">Transferase</keyword>
<keyword evidence="2" id="KW-1185">Reference proteome</keyword>
<dbReference type="EMBL" id="JACIDJ010000001">
    <property type="protein sequence ID" value="MBB3897147.1"/>
    <property type="molecule type" value="Genomic_DNA"/>
</dbReference>
<proteinExistence type="predicted"/>
<dbReference type="Pfam" id="PF13671">
    <property type="entry name" value="AAA_33"/>
    <property type="match status" value="1"/>
</dbReference>
<organism evidence="1 2">
    <name type="scientific">Roseococcus suduntuyensis</name>
    <dbReference type="NCBI Taxonomy" id="455361"/>
    <lineage>
        <taxon>Bacteria</taxon>
        <taxon>Pseudomonadati</taxon>
        <taxon>Pseudomonadota</taxon>
        <taxon>Alphaproteobacteria</taxon>
        <taxon>Acetobacterales</taxon>
        <taxon>Roseomonadaceae</taxon>
        <taxon>Roseococcus</taxon>
    </lineage>
</organism>
<protein>
    <submittedName>
        <fullName evidence="1">Putative kinase</fullName>
    </submittedName>
</protein>
<reference evidence="1 2" key="1">
    <citation type="submission" date="2020-08" db="EMBL/GenBank/DDBJ databases">
        <title>Genomic Encyclopedia of Type Strains, Phase IV (KMG-IV): sequencing the most valuable type-strain genomes for metagenomic binning, comparative biology and taxonomic classification.</title>
        <authorList>
            <person name="Goeker M."/>
        </authorList>
    </citation>
    <scope>NUCLEOTIDE SEQUENCE [LARGE SCALE GENOMIC DNA]</scope>
    <source>
        <strain evidence="1 2">DSM 19979</strain>
    </source>
</reference>
<dbReference type="Proteomes" id="UP000553193">
    <property type="component" value="Unassembled WGS sequence"/>
</dbReference>
<dbReference type="AlphaFoldDB" id="A0A840A7Q7"/>
<dbReference type="SUPFAM" id="SSF52540">
    <property type="entry name" value="P-loop containing nucleoside triphosphate hydrolases"/>
    <property type="match status" value="1"/>
</dbReference>
<dbReference type="Gene3D" id="3.40.50.300">
    <property type="entry name" value="P-loop containing nucleotide triphosphate hydrolases"/>
    <property type="match status" value="1"/>
</dbReference>
<dbReference type="RefSeq" id="WP_184382085.1">
    <property type="nucleotide sequence ID" value="NZ_JACIDJ010000001.1"/>
</dbReference>
<dbReference type="PANTHER" id="PTHR37807">
    <property type="entry name" value="OS07G0160300 PROTEIN"/>
    <property type="match status" value="1"/>
</dbReference>
<accession>A0A840A7Q7</accession>
<keyword evidence="1" id="KW-0418">Kinase</keyword>
<comment type="caution">
    <text evidence="1">The sequence shown here is derived from an EMBL/GenBank/DDBJ whole genome shotgun (WGS) entry which is preliminary data.</text>
</comment>